<name>A0AAD6ZVU2_9AGAR</name>
<reference evidence="2" key="1">
    <citation type="submission" date="2023-03" db="EMBL/GenBank/DDBJ databases">
        <title>Massive genome expansion in bonnet fungi (Mycena s.s.) driven by repeated elements and novel gene families across ecological guilds.</title>
        <authorList>
            <consortium name="Lawrence Berkeley National Laboratory"/>
            <person name="Harder C.B."/>
            <person name="Miyauchi S."/>
            <person name="Viragh M."/>
            <person name="Kuo A."/>
            <person name="Thoen E."/>
            <person name="Andreopoulos B."/>
            <person name="Lu D."/>
            <person name="Skrede I."/>
            <person name="Drula E."/>
            <person name="Henrissat B."/>
            <person name="Morin E."/>
            <person name="Kohler A."/>
            <person name="Barry K."/>
            <person name="LaButti K."/>
            <person name="Morin E."/>
            <person name="Salamov A."/>
            <person name="Lipzen A."/>
            <person name="Mereny Z."/>
            <person name="Hegedus B."/>
            <person name="Baldrian P."/>
            <person name="Stursova M."/>
            <person name="Weitz H."/>
            <person name="Taylor A."/>
            <person name="Grigoriev I.V."/>
            <person name="Nagy L.G."/>
            <person name="Martin F."/>
            <person name="Kauserud H."/>
        </authorList>
    </citation>
    <scope>NUCLEOTIDE SEQUENCE</scope>
    <source>
        <strain evidence="2">CBHHK002</strain>
    </source>
</reference>
<gene>
    <name evidence="2" type="ORF">DFH08DRAFT_963495</name>
</gene>
<dbReference type="AlphaFoldDB" id="A0AAD6ZVU2"/>
<keyword evidence="3" id="KW-1185">Reference proteome</keyword>
<feature type="signal peptide" evidence="1">
    <location>
        <begin position="1"/>
        <end position="22"/>
    </location>
</feature>
<keyword evidence="1" id="KW-0732">Signal</keyword>
<evidence type="ECO:0000256" key="1">
    <source>
        <dbReference type="SAM" id="SignalP"/>
    </source>
</evidence>
<sequence>MIILSLLCPSLLLCPILRAVSSSLPHLRPRLFLPFPSLPILSRPVPPLLASPPRNCAPAPIDPLRGCLPPPVPTARARAVRPRPAGAHGAWLRPGRCDAGAAHVPPPRARARDLLFPPSSFHCLVLPTSRVLRDPLPPPAPYASSLPPSLSCIGPRTLLSPPASPHPAIVLSPPYIPRRSQICSEAYEQYLSPYIPVASK</sequence>
<proteinExistence type="predicted"/>
<dbReference type="EMBL" id="JARIHO010000026">
    <property type="protein sequence ID" value="KAJ7340625.1"/>
    <property type="molecule type" value="Genomic_DNA"/>
</dbReference>
<evidence type="ECO:0000313" key="3">
    <source>
        <dbReference type="Proteomes" id="UP001218218"/>
    </source>
</evidence>
<comment type="caution">
    <text evidence="2">The sequence shown here is derived from an EMBL/GenBank/DDBJ whole genome shotgun (WGS) entry which is preliminary data.</text>
</comment>
<dbReference type="Proteomes" id="UP001218218">
    <property type="component" value="Unassembled WGS sequence"/>
</dbReference>
<organism evidence="2 3">
    <name type="scientific">Mycena albidolilacea</name>
    <dbReference type="NCBI Taxonomy" id="1033008"/>
    <lineage>
        <taxon>Eukaryota</taxon>
        <taxon>Fungi</taxon>
        <taxon>Dikarya</taxon>
        <taxon>Basidiomycota</taxon>
        <taxon>Agaricomycotina</taxon>
        <taxon>Agaricomycetes</taxon>
        <taxon>Agaricomycetidae</taxon>
        <taxon>Agaricales</taxon>
        <taxon>Marasmiineae</taxon>
        <taxon>Mycenaceae</taxon>
        <taxon>Mycena</taxon>
    </lineage>
</organism>
<accession>A0AAD6ZVU2</accession>
<feature type="chain" id="PRO_5041997364" evidence="1">
    <location>
        <begin position="23"/>
        <end position="200"/>
    </location>
</feature>
<evidence type="ECO:0000313" key="2">
    <source>
        <dbReference type="EMBL" id="KAJ7340625.1"/>
    </source>
</evidence>
<protein>
    <submittedName>
        <fullName evidence="2">Uncharacterized protein</fullName>
    </submittedName>
</protein>